<dbReference type="Proteomes" id="UP001476798">
    <property type="component" value="Unassembled WGS sequence"/>
</dbReference>
<feature type="non-terminal residue" evidence="1">
    <location>
        <position position="1"/>
    </location>
</feature>
<keyword evidence="2" id="KW-1185">Reference proteome</keyword>
<accession>A0ABV0P796</accession>
<sequence>LICIISCRSSDQLRGRCALLFDVAGSKNRTRATRFSFLSPQTGQIKITVINDFSVCCYTMYAWFYVLR</sequence>
<evidence type="ECO:0000313" key="2">
    <source>
        <dbReference type="Proteomes" id="UP001476798"/>
    </source>
</evidence>
<name>A0ABV0P796_9TELE</name>
<protein>
    <submittedName>
        <fullName evidence="1">Uncharacterized protein</fullName>
    </submittedName>
</protein>
<reference evidence="1 2" key="1">
    <citation type="submission" date="2021-06" db="EMBL/GenBank/DDBJ databases">
        <authorList>
            <person name="Palmer J.M."/>
        </authorList>
    </citation>
    <scope>NUCLEOTIDE SEQUENCE [LARGE SCALE GENOMIC DNA]</scope>
    <source>
        <strain evidence="1 2">GA_2019</strain>
        <tissue evidence="1">Muscle</tissue>
    </source>
</reference>
<comment type="caution">
    <text evidence="1">The sequence shown here is derived from an EMBL/GenBank/DDBJ whole genome shotgun (WGS) entry which is preliminary data.</text>
</comment>
<organism evidence="1 2">
    <name type="scientific">Goodea atripinnis</name>
    <dbReference type="NCBI Taxonomy" id="208336"/>
    <lineage>
        <taxon>Eukaryota</taxon>
        <taxon>Metazoa</taxon>
        <taxon>Chordata</taxon>
        <taxon>Craniata</taxon>
        <taxon>Vertebrata</taxon>
        <taxon>Euteleostomi</taxon>
        <taxon>Actinopterygii</taxon>
        <taxon>Neopterygii</taxon>
        <taxon>Teleostei</taxon>
        <taxon>Neoteleostei</taxon>
        <taxon>Acanthomorphata</taxon>
        <taxon>Ovalentaria</taxon>
        <taxon>Atherinomorphae</taxon>
        <taxon>Cyprinodontiformes</taxon>
        <taxon>Goodeidae</taxon>
        <taxon>Goodea</taxon>
    </lineage>
</organism>
<dbReference type="EMBL" id="JAHRIO010062531">
    <property type="protein sequence ID" value="MEQ2179332.1"/>
    <property type="molecule type" value="Genomic_DNA"/>
</dbReference>
<evidence type="ECO:0000313" key="1">
    <source>
        <dbReference type="EMBL" id="MEQ2179332.1"/>
    </source>
</evidence>
<gene>
    <name evidence="1" type="ORF">GOODEAATRI_023743</name>
</gene>
<proteinExistence type="predicted"/>